<dbReference type="AlphaFoldDB" id="A0A4U8USS5"/>
<feature type="compositionally biased region" description="Acidic residues" evidence="1">
    <location>
        <begin position="184"/>
        <end position="205"/>
    </location>
</feature>
<organism evidence="2 3">
    <name type="scientific">Steinernema carpocapsae</name>
    <name type="common">Entomopathogenic nematode</name>
    <dbReference type="NCBI Taxonomy" id="34508"/>
    <lineage>
        <taxon>Eukaryota</taxon>
        <taxon>Metazoa</taxon>
        <taxon>Ecdysozoa</taxon>
        <taxon>Nematoda</taxon>
        <taxon>Chromadorea</taxon>
        <taxon>Rhabditida</taxon>
        <taxon>Tylenchina</taxon>
        <taxon>Panagrolaimomorpha</taxon>
        <taxon>Strongyloidoidea</taxon>
        <taxon>Steinernematidae</taxon>
        <taxon>Steinernema</taxon>
    </lineage>
</organism>
<feature type="compositionally biased region" description="Basic and acidic residues" evidence="1">
    <location>
        <begin position="278"/>
        <end position="287"/>
    </location>
</feature>
<keyword evidence="3" id="KW-1185">Reference proteome</keyword>
<feature type="region of interest" description="Disordered" evidence="1">
    <location>
        <begin position="1"/>
        <end position="287"/>
    </location>
</feature>
<reference evidence="2 3" key="2">
    <citation type="journal article" date="2019" name="G3 (Bethesda)">
        <title>Hybrid Assembly of the Genome of the Entomopathogenic Nematode Steinernema carpocapsae Identifies the X-Chromosome.</title>
        <authorList>
            <person name="Serra L."/>
            <person name="Macchietto M."/>
            <person name="Macias-Munoz A."/>
            <person name="McGill C.J."/>
            <person name="Rodriguez I.M."/>
            <person name="Rodriguez B."/>
            <person name="Murad R."/>
            <person name="Mortazavi A."/>
        </authorList>
    </citation>
    <scope>NUCLEOTIDE SEQUENCE [LARGE SCALE GENOMIC DNA]</scope>
    <source>
        <strain evidence="2 3">ALL</strain>
    </source>
</reference>
<accession>A0A4U8USS5</accession>
<evidence type="ECO:0000256" key="1">
    <source>
        <dbReference type="SAM" id="MobiDB-lite"/>
    </source>
</evidence>
<feature type="compositionally biased region" description="Low complexity" evidence="1">
    <location>
        <begin position="169"/>
        <end position="181"/>
    </location>
</feature>
<feature type="compositionally biased region" description="Acidic residues" evidence="1">
    <location>
        <begin position="124"/>
        <end position="150"/>
    </location>
</feature>
<name>A0A4U8USS5_STECR</name>
<proteinExistence type="predicted"/>
<comment type="caution">
    <text evidence="2">The sequence shown here is derived from an EMBL/GenBank/DDBJ whole genome shotgun (WGS) entry which is preliminary data.</text>
</comment>
<dbReference type="EMBL" id="CM016762">
    <property type="protein sequence ID" value="TMS36251.1"/>
    <property type="molecule type" value="Genomic_DNA"/>
</dbReference>
<feature type="compositionally biased region" description="Acidic residues" evidence="1">
    <location>
        <begin position="19"/>
        <end position="35"/>
    </location>
</feature>
<sequence length="287" mass="31120">MSECDVLPPESPLQNGDVEKDEEFVSAEAEVEEDAQLVKKEITIETSGQVNGGTADGMEEESAGANEPQQDEDRTEDQQVVPAGARHHRTENVDPMTTSMDGIEDLPANEEAQVTEGEHKSDLDDVIEVPEPAVEGEEAAPEEPLAEQAEDIAAPSEEVEVKPEEEAPVEGTPAEEPAAAEPEPPADEMTEVPVEEATPTEEEKEPEQPFELQAPPTPKRPRTPNELDNPEPVEEEKVKEPAEVFEETQEAPKTPSAAGCWVGSCHSKNACPRVGARHSQDSEDARR</sequence>
<evidence type="ECO:0000313" key="3">
    <source>
        <dbReference type="Proteomes" id="UP000298663"/>
    </source>
</evidence>
<dbReference type="OrthoDB" id="5870358at2759"/>
<reference evidence="2 3" key="1">
    <citation type="journal article" date="2015" name="Genome Biol.">
        <title>Comparative genomics of Steinernema reveals deeply conserved gene regulatory networks.</title>
        <authorList>
            <person name="Dillman A.R."/>
            <person name="Macchietto M."/>
            <person name="Porter C.F."/>
            <person name="Rogers A."/>
            <person name="Williams B."/>
            <person name="Antoshechkin I."/>
            <person name="Lee M.M."/>
            <person name="Goodwin Z."/>
            <person name="Lu X."/>
            <person name="Lewis E.E."/>
            <person name="Goodrich-Blair H."/>
            <person name="Stock S.P."/>
            <person name="Adams B.J."/>
            <person name="Sternberg P.W."/>
            <person name="Mortazavi A."/>
        </authorList>
    </citation>
    <scope>NUCLEOTIDE SEQUENCE [LARGE SCALE GENOMIC DNA]</scope>
    <source>
        <strain evidence="2 3">ALL</strain>
    </source>
</reference>
<dbReference type="Proteomes" id="UP000298663">
    <property type="component" value="Chromosome X"/>
</dbReference>
<evidence type="ECO:0000313" key="2">
    <source>
        <dbReference type="EMBL" id="TMS36251.1"/>
    </source>
</evidence>
<dbReference type="EMBL" id="AZBU02000001">
    <property type="protein sequence ID" value="TMS36251.1"/>
    <property type="molecule type" value="Genomic_DNA"/>
</dbReference>
<gene>
    <name evidence="2" type="ORF">L596_003460</name>
</gene>
<protein>
    <submittedName>
        <fullName evidence="2">Uncharacterized protein</fullName>
    </submittedName>
</protein>